<gene>
    <name evidence="2" type="ORF">B9J77_03300</name>
</gene>
<protein>
    <recommendedName>
        <fullName evidence="1">MaoC-like domain-containing protein</fullName>
    </recommendedName>
</protein>
<dbReference type="InterPro" id="IPR002539">
    <property type="entry name" value="MaoC-like_dom"/>
</dbReference>
<dbReference type="PANTHER" id="PTHR13078:SF57">
    <property type="entry name" value="DEHYDRATASE, PUTATIVE (AFU_ORTHOLOGUE AFUA_5G00640)-RELATED"/>
    <property type="match status" value="1"/>
</dbReference>
<organism evidence="2 3">
    <name type="scientific">candidate division NPL-UPA2 bacterium Unc8</name>
    <dbReference type="NCBI Taxonomy" id="1980939"/>
    <lineage>
        <taxon>Bacteria</taxon>
    </lineage>
</organism>
<dbReference type="GO" id="GO:0006635">
    <property type="term" value="P:fatty acid beta-oxidation"/>
    <property type="evidence" value="ECO:0007669"/>
    <property type="project" value="TreeGrafter"/>
</dbReference>
<dbReference type="EMBL" id="NDHY01000006">
    <property type="protein sequence ID" value="RII00166.1"/>
    <property type="molecule type" value="Genomic_DNA"/>
</dbReference>
<dbReference type="Gene3D" id="3.10.129.10">
    <property type="entry name" value="Hotdog Thioesterase"/>
    <property type="match status" value="1"/>
</dbReference>
<reference evidence="2 3" key="1">
    <citation type="submission" date="2018-08" db="EMBL/GenBank/DDBJ databases">
        <title>Draft genome of candidate division NPL-UPA2 bacterium Unc8 that adapted to ultra-basic serpentinizing groundwater.</title>
        <authorList>
            <person name="Ishii S."/>
            <person name="Suzuki S."/>
            <person name="Nealson K.H."/>
        </authorList>
    </citation>
    <scope>NUCLEOTIDE SEQUENCE [LARGE SCALE GENOMIC DNA]</scope>
    <source>
        <strain evidence="2">Unc8</strain>
    </source>
</reference>
<dbReference type="CDD" id="cd03441">
    <property type="entry name" value="R_hydratase_like"/>
    <property type="match status" value="1"/>
</dbReference>
<dbReference type="GO" id="GO:0004300">
    <property type="term" value="F:enoyl-CoA hydratase activity"/>
    <property type="evidence" value="ECO:0007669"/>
    <property type="project" value="TreeGrafter"/>
</dbReference>
<dbReference type="InterPro" id="IPR029069">
    <property type="entry name" value="HotDog_dom_sf"/>
</dbReference>
<evidence type="ECO:0000313" key="2">
    <source>
        <dbReference type="EMBL" id="RII00166.1"/>
    </source>
</evidence>
<evidence type="ECO:0000259" key="1">
    <source>
        <dbReference type="Pfam" id="PF01575"/>
    </source>
</evidence>
<dbReference type="AlphaFoldDB" id="A0A399FXG7"/>
<dbReference type="SUPFAM" id="SSF54637">
    <property type="entry name" value="Thioesterase/thiol ester dehydrase-isomerase"/>
    <property type="match status" value="1"/>
</dbReference>
<feature type="domain" description="MaoC-like" evidence="1">
    <location>
        <begin position="23"/>
        <end position="117"/>
    </location>
</feature>
<dbReference type="GO" id="GO:0003857">
    <property type="term" value="F:(3S)-3-hydroxyacyl-CoA dehydrogenase (NAD+) activity"/>
    <property type="evidence" value="ECO:0007669"/>
    <property type="project" value="TreeGrafter"/>
</dbReference>
<evidence type="ECO:0000313" key="3">
    <source>
        <dbReference type="Proteomes" id="UP000266287"/>
    </source>
</evidence>
<proteinExistence type="predicted"/>
<dbReference type="Proteomes" id="UP000266287">
    <property type="component" value="Unassembled WGS sequence"/>
</dbReference>
<comment type="caution">
    <text evidence="2">The sequence shown here is derived from an EMBL/GenBank/DDBJ whole genome shotgun (WGS) entry which is preliminary data.</text>
</comment>
<sequence length="133" mass="14450">MIKTKDVKVGDSIPPLRKDVGKYQPILYAGASGDFNPIHIDPEWGKTVGLGGNILHGLCTMAFVSQMNIDWLGDPGRLKKLKVRFVSPVKPEDTITIEGKVVGKEGDAIKCEMSVKNQEGTEVMINVASEAKL</sequence>
<accession>A0A399FXG7</accession>
<name>A0A399FXG7_UNCN2</name>
<dbReference type="Pfam" id="PF01575">
    <property type="entry name" value="MaoC_dehydratas"/>
    <property type="match status" value="1"/>
</dbReference>
<dbReference type="GO" id="GO:0044594">
    <property type="term" value="F:17-beta-hydroxysteroid dehydrogenase (NAD+) activity"/>
    <property type="evidence" value="ECO:0007669"/>
    <property type="project" value="TreeGrafter"/>
</dbReference>
<dbReference type="PANTHER" id="PTHR13078">
    <property type="entry name" value="PEROXISOMAL MULTIFUNCTIONAL ENZYME TYPE 2-RELATED"/>
    <property type="match status" value="1"/>
</dbReference>